<feature type="region of interest" description="Disordered" evidence="1">
    <location>
        <begin position="22"/>
        <end position="118"/>
    </location>
</feature>
<dbReference type="Proteomes" id="UP001163878">
    <property type="component" value="Chromosome"/>
</dbReference>
<keyword evidence="4" id="KW-1185">Reference proteome</keyword>
<feature type="compositionally biased region" description="Low complexity" evidence="1">
    <location>
        <begin position="48"/>
        <end position="60"/>
    </location>
</feature>
<accession>A0ABY6IB63</accession>
<organism evidence="3 4">
    <name type="scientific">Streptomyces peucetius</name>
    <dbReference type="NCBI Taxonomy" id="1950"/>
    <lineage>
        <taxon>Bacteria</taxon>
        <taxon>Bacillati</taxon>
        <taxon>Actinomycetota</taxon>
        <taxon>Actinomycetes</taxon>
        <taxon>Kitasatosporales</taxon>
        <taxon>Streptomycetaceae</taxon>
        <taxon>Streptomyces</taxon>
    </lineage>
</organism>
<feature type="compositionally biased region" description="Low complexity" evidence="1">
    <location>
        <begin position="70"/>
        <end position="79"/>
    </location>
</feature>
<feature type="compositionally biased region" description="Low complexity" evidence="1">
    <location>
        <begin position="183"/>
        <end position="195"/>
    </location>
</feature>
<feature type="compositionally biased region" description="Basic and acidic residues" evidence="1">
    <location>
        <begin position="170"/>
        <end position="182"/>
    </location>
</feature>
<feature type="signal peptide" evidence="2">
    <location>
        <begin position="1"/>
        <end position="24"/>
    </location>
</feature>
<dbReference type="EMBL" id="CP107567">
    <property type="protein sequence ID" value="UYQ63214.1"/>
    <property type="molecule type" value="Genomic_DNA"/>
</dbReference>
<proteinExistence type="predicted"/>
<keyword evidence="2" id="KW-0732">Signal</keyword>
<sequence length="220" mass="21493">MNLRIIGLAAVVVTATLVPLAASAGPAGTPTPVGRSGQGPAARAEGGVPDADAALLPGLGAVTGDGGADPAGSDSPGDAHAGADGASRIGERGTGEASGGTSARTMSRCGPELASPGGVEAQTCVLTRGGLTWARTYYRNATGEKLTSVLTLMAPGGRTVQTNCDAEAGDEPRTCETPREPSRGAASAYSAVAEFAAHDGTGDGPLLLRSGSNSPQRGGR</sequence>
<feature type="region of interest" description="Disordered" evidence="1">
    <location>
        <begin position="166"/>
        <end position="220"/>
    </location>
</feature>
<evidence type="ECO:0000313" key="4">
    <source>
        <dbReference type="Proteomes" id="UP001163878"/>
    </source>
</evidence>
<feature type="chain" id="PRO_5045779431" description="Serine/threonine protein kinase" evidence="2">
    <location>
        <begin position="25"/>
        <end position="220"/>
    </location>
</feature>
<feature type="compositionally biased region" description="Polar residues" evidence="1">
    <location>
        <begin position="210"/>
        <end position="220"/>
    </location>
</feature>
<reference evidence="3" key="1">
    <citation type="submission" date="2022-10" db="EMBL/GenBank/DDBJ databases">
        <title>Cytochrome P450 Catalyzes Benzene Ring Formation in the Biosynthesis of Trialkyl-Substituted Aromatic Polyketides.</title>
        <authorList>
            <person name="Zhao E."/>
            <person name="Ge H."/>
        </authorList>
    </citation>
    <scope>NUCLEOTIDE SEQUENCE</scope>
    <source>
        <strain evidence="3">NA0869</strain>
    </source>
</reference>
<feature type="compositionally biased region" description="Low complexity" evidence="1">
    <location>
        <begin position="22"/>
        <end position="32"/>
    </location>
</feature>
<protein>
    <recommendedName>
        <fullName evidence="5">Serine/threonine protein kinase</fullName>
    </recommendedName>
</protein>
<gene>
    <name evidence="3" type="ORF">OGH68_18220</name>
</gene>
<name>A0ABY6IB63_STRPE</name>
<evidence type="ECO:0000313" key="3">
    <source>
        <dbReference type="EMBL" id="UYQ63214.1"/>
    </source>
</evidence>
<evidence type="ECO:0000256" key="2">
    <source>
        <dbReference type="SAM" id="SignalP"/>
    </source>
</evidence>
<evidence type="ECO:0008006" key="5">
    <source>
        <dbReference type="Google" id="ProtNLM"/>
    </source>
</evidence>
<evidence type="ECO:0000256" key="1">
    <source>
        <dbReference type="SAM" id="MobiDB-lite"/>
    </source>
</evidence>